<dbReference type="InterPro" id="IPR036291">
    <property type="entry name" value="NAD(P)-bd_dom_sf"/>
</dbReference>
<keyword evidence="4" id="KW-1185">Reference proteome</keyword>
<dbReference type="InterPro" id="IPR002347">
    <property type="entry name" value="SDR_fam"/>
</dbReference>
<dbReference type="Gene3D" id="3.40.50.720">
    <property type="entry name" value="NAD(P)-binding Rossmann-like Domain"/>
    <property type="match status" value="1"/>
</dbReference>
<dbReference type="AlphaFoldDB" id="A0A7S9PTA2"/>
<dbReference type="Pfam" id="PF00106">
    <property type="entry name" value="adh_short"/>
    <property type="match status" value="1"/>
</dbReference>
<sequence>MISQAGCPPARAAARSLEDDVSTESGCVFVFTTALSYWGRVDILIDGVGILEPKGDVVGVNVADWARGLEINVTTMMLMSKYAVPAMLENELADEDGAIRGIIVNIESIAGLQGGAPSLLYPTSNGAVVNMTRAMAAHHGRDGIRVNRVCPGMNVAFRSTVRPLSFLFETTLYCLFFFVNLFVNFSGWTFDFCGDSGTKEMARLCHDRHAFHPYNAGAGMLDEMREARKLMPA</sequence>
<dbReference type="GO" id="GO:0006633">
    <property type="term" value="P:fatty acid biosynthetic process"/>
    <property type="evidence" value="ECO:0007669"/>
    <property type="project" value="TreeGrafter"/>
</dbReference>
<evidence type="ECO:0000313" key="3">
    <source>
        <dbReference type="EMBL" id="QPG95160.1"/>
    </source>
</evidence>
<dbReference type="PRINTS" id="PR00081">
    <property type="entry name" value="GDHRDH"/>
</dbReference>
<accession>A0A7S9PTA2</accession>
<dbReference type="GO" id="GO:0048038">
    <property type="term" value="F:quinone binding"/>
    <property type="evidence" value="ECO:0007669"/>
    <property type="project" value="TreeGrafter"/>
</dbReference>
<organism evidence="3 4">
    <name type="scientific">Epichloe festucae (strain Fl1)</name>
    <dbReference type="NCBI Taxonomy" id="877507"/>
    <lineage>
        <taxon>Eukaryota</taxon>
        <taxon>Fungi</taxon>
        <taxon>Dikarya</taxon>
        <taxon>Ascomycota</taxon>
        <taxon>Pezizomycotina</taxon>
        <taxon>Sordariomycetes</taxon>
        <taxon>Hypocreomycetidae</taxon>
        <taxon>Hypocreales</taxon>
        <taxon>Clavicipitaceae</taxon>
        <taxon>Epichloe</taxon>
    </lineage>
</organism>
<evidence type="ECO:0000256" key="1">
    <source>
        <dbReference type="ARBA" id="ARBA00006484"/>
    </source>
</evidence>
<comment type="similarity">
    <text evidence="1 2">Belongs to the short-chain dehydrogenases/reductases (SDR) family.</text>
</comment>
<dbReference type="Proteomes" id="UP000594364">
    <property type="component" value="Chromosome 1"/>
</dbReference>
<dbReference type="CDD" id="cd05233">
    <property type="entry name" value="SDR_c"/>
    <property type="match status" value="1"/>
</dbReference>
<dbReference type="GO" id="GO:0016616">
    <property type="term" value="F:oxidoreductase activity, acting on the CH-OH group of donors, NAD or NADP as acceptor"/>
    <property type="evidence" value="ECO:0007669"/>
    <property type="project" value="TreeGrafter"/>
</dbReference>
<dbReference type="OrthoDB" id="1393670at2759"/>
<protein>
    <submittedName>
        <fullName evidence="3">Uncharacterized protein</fullName>
    </submittedName>
</protein>
<proteinExistence type="inferred from homology"/>
<evidence type="ECO:0000256" key="2">
    <source>
        <dbReference type="RuleBase" id="RU000363"/>
    </source>
</evidence>
<dbReference type="PANTHER" id="PTHR42760">
    <property type="entry name" value="SHORT-CHAIN DEHYDROGENASES/REDUCTASES FAMILY MEMBER"/>
    <property type="match status" value="1"/>
</dbReference>
<gene>
    <name evidence="3" type="ORF">C2857_007749</name>
</gene>
<dbReference type="EMBL" id="CP031385">
    <property type="protein sequence ID" value="QPG95160.1"/>
    <property type="molecule type" value="Genomic_DNA"/>
</dbReference>
<dbReference type="PRINTS" id="PR00080">
    <property type="entry name" value="SDRFAMILY"/>
</dbReference>
<evidence type="ECO:0000313" key="4">
    <source>
        <dbReference type="Proteomes" id="UP000594364"/>
    </source>
</evidence>
<reference evidence="3 4" key="1">
    <citation type="journal article" date="2018" name="PLoS Genet.">
        <title>Repeat elements organise 3D genome structure and mediate transcription in the filamentous fungus Epichloe festucae.</title>
        <authorList>
            <person name="Winter D.J."/>
            <person name="Ganley A.R.D."/>
            <person name="Young C.A."/>
            <person name="Liachko I."/>
            <person name="Schardl C.L."/>
            <person name="Dupont P.Y."/>
            <person name="Berry D."/>
            <person name="Ram A."/>
            <person name="Scott B."/>
            <person name="Cox M.P."/>
        </authorList>
    </citation>
    <scope>NUCLEOTIDE SEQUENCE [LARGE SCALE GENOMIC DNA]</scope>
    <source>
        <strain evidence="3 4">Fl1</strain>
    </source>
</reference>
<dbReference type="SUPFAM" id="SSF51735">
    <property type="entry name" value="NAD(P)-binding Rossmann-fold domains"/>
    <property type="match status" value="1"/>
</dbReference>
<name>A0A7S9PTA2_EPIFF</name>
<dbReference type="PANTHER" id="PTHR42760:SF122">
    <property type="entry name" value="NAD(P)-BINDING PROTEIN"/>
    <property type="match status" value="1"/>
</dbReference>